<proteinExistence type="predicted"/>
<reference evidence="1 2" key="1">
    <citation type="submission" date="2023-05" db="EMBL/GenBank/DDBJ databases">
        <title>B98-5 Cell Line De Novo Hybrid Assembly: An Optical Mapping Approach.</title>
        <authorList>
            <person name="Kananen K."/>
            <person name="Auerbach J.A."/>
            <person name="Kautto E."/>
            <person name="Blachly J.S."/>
        </authorList>
    </citation>
    <scope>NUCLEOTIDE SEQUENCE [LARGE SCALE GENOMIC DNA]</scope>
    <source>
        <strain evidence="1">B95-8</strain>
        <tissue evidence="1">Cell line</tissue>
    </source>
</reference>
<name>A0ABQ9VXY1_SAGOE</name>
<evidence type="ECO:0000313" key="2">
    <source>
        <dbReference type="Proteomes" id="UP001266305"/>
    </source>
</evidence>
<sequence>MDNGRTHYLQLFPIKKLSNYSSLSRDSHAAQHKANGTVRTLNELPETPWHWDVKLLLLPLLGIINLI</sequence>
<keyword evidence="2" id="KW-1185">Reference proteome</keyword>
<dbReference type="EMBL" id="JASSZA010000004">
    <property type="protein sequence ID" value="KAK2113002.1"/>
    <property type="molecule type" value="Genomic_DNA"/>
</dbReference>
<comment type="caution">
    <text evidence="1">The sequence shown here is derived from an EMBL/GenBank/DDBJ whole genome shotgun (WGS) entry which is preliminary data.</text>
</comment>
<protein>
    <submittedName>
        <fullName evidence="1">Uncharacterized protein</fullName>
    </submittedName>
</protein>
<evidence type="ECO:0000313" key="1">
    <source>
        <dbReference type="EMBL" id="KAK2113002.1"/>
    </source>
</evidence>
<organism evidence="1 2">
    <name type="scientific">Saguinus oedipus</name>
    <name type="common">Cotton-top tamarin</name>
    <name type="synonym">Oedipomidas oedipus</name>
    <dbReference type="NCBI Taxonomy" id="9490"/>
    <lineage>
        <taxon>Eukaryota</taxon>
        <taxon>Metazoa</taxon>
        <taxon>Chordata</taxon>
        <taxon>Craniata</taxon>
        <taxon>Vertebrata</taxon>
        <taxon>Euteleostomi</taxon>
        <taxon>Mammalia</taxon>
        <taxon>Eutheria</taxon>
        <taxon>Euarchontoglires</taxon>
        <taxon>Primates</taxon>
        <taxon>Haplorrhini</taxon>
        <taxon>Platyrrhini</taxon>
        <taxon>Cebidae</taxon>
        <taxon>Callitrichinae</taxon>
        <taxon>Saguinus</taxon>
    </lineage>
</organism>
<gene>
    <name evidence="1" type="ORF">P7K49_007268</name>
</gene>
<feature type="non-terminal residue" evidence="1">
    <location>
        <position position="67"/>
    </location>
</feature>
<accession>A0ABQ9VXY1</accession>
<dbReference type="Proteomes" id="UP001266305">
    <property type="component" value="Unassembled WGS sequence"/>
</dbReference>